<keyword evidence="2" id="KW-1185">Reference proteome</keyword>
<dbReference type="EMBL" id="JAVRBK010000003">
    <property type="protein sequence ID" value="KAK5646114.1"/>
    <property type="molecule type" value="Genomic_DNA"/>
</dbReference>
<reference evidence="1 2" key="1">
    <citation type="journal article" date="2024" name="Insects">
        <title>An Improved Chromosome-Level Genome Assembly of the Firefly Pyrocoelia pectoralis.</title>
        <authorList>
            <person name="Fu X."/>
            <person name="Meyer-Rochow V.B."/>
            <person name="Ballantyne L."/>
            <person name="Zhu X."/>
        </authorList>
    </citation>
    <scope>NUCLEOTIDE SEQUENCE [LARGE SCALE GENOMIC DNA]</scope>
    <source>
        <strain evidence="1">XCY_ONT2</strain>
    </source>
</reference>
<dbReference type="AlphaFoldDB" id="A0AAN7VLT1"/>
<evidence type="ECO:0000313" key="1">
    <source>
        <dbReference type="EMBL" id="KAK5646114.1"/>
    </source>
</evidence>
<gene>
    <name evidence="1" type="ORF">RI129_004578</name>
</gene>
<accession>A0AAN7VLT1</accession>
<name>A0AAN7VLT1_9COLE</name>
<proteinExistence type="predicted"/>
<sequence>MDVCNTHDWAQLIRISSRKNPYVVHELEIGDIFSFDFLGDTRNSPLIQRKKDCANNDFLISHVVYLQFKKDFPGIVYFKEKFDDNEFQQINLIRQKRQPLLLPESIPLQSKNPIPISTKKYQHLQDLLQRIPESLKEYYRNLPHGKENEEDE</sequence>
<comment type="caution">
    <text evidence="1">The sequence shown here is derived from an EMBL/GenBank/DDBJ whole genome shotgun (WGS) entry which is preliminary data.</text>
</comment>
<organism evidence="1 2">
    <name type="scientific">Pyrocoelia pectoralis</name>
    <dbReference type="NCBI Taxonomy" id="417401"/>
    <lineage>
        <taxon>Eukaryota</taxon>
        <taxon>Metazoa</taxon>
        <taxon>Ecdysozoa</taxon>
        <taxon>Arthropoda</taxon>
        <taxon>Hexapoda</taxon>
        <taxon>Insecta</taxon>
        <taxon>Pterygota</taxon>
        <taxon>Neoptera</taxon>
        <taxon>Endopterygota</taxon>
        <taxon>Coleoptera</taxon>
        <taxon>Polyphaga</taxon>
        <taxon>Elateriformia</taxon>
        <taxon>Elateroidea</taxon>
        <taxon>Lampyridae</taxon>
        <taxon>Lampyrinae</taxon>
        <taxon>Pyrocoelia</taxon>
    </lineage>
</organism>
<evidence type="ECO:0000313" key="2">
    <source>
        <dbReference type="Proteomes" id="UP001329430"/>
    </source>
</evidence>
<dbReference type="Proteomes" id="UP001329430">
    <property type="component" value="Chromosome 3"/>
</dbReference>
<protein>
    <submittedName>
        <fullName evidence="1">Uncharacterized protein</fullName>
    </submittedName>
</protein>